<dbReference type="Proteomes" id="UP000192674">
    <property type="component" value="Unassembled WGS sequence"/>
</dbReference>
<evidence type="ECO:0000256" key="1">
    <source>
        <dbReference type="ARBA" id="ARBA00010652"/>
    </source>
</evidence>
<proteinExistence type="inferred from homology"/>
<feature type="compositionally biased region" description="Basic and acidic residues" evidence="2">
    <location>
        <begin position="308"/>
        <end position="334"/>
    </location>
</feature>
<evidence type="ECO:0000313" key="4">
    <source>
        <dbReference type="EMBL" id="SMC86179.1"/>
    </source>
</evidence>
<gene>
    <name evidence="4" type="ORF">SAMN05661093_02325</name>
</gene>
<feature type="region of interest" description="Disordered" evidence="2">
    <location>
        <begin position="234"/>
        <end position="351"/>
    </location>
</feature>
<evidence type="ECO:0000256" key="2">
    <source>
        <dbReference type="SAM" id="MobiDB-lite"/>
    </source>
</evidence>
<feature type="domain" description="PPE" evidence="3">
    <location>
        <begin position="19"/>
        <end position="166"/>
    </location>
</feature>
<dbReference type="AlphaFoldDB" id="A0A1W2CLT9"/>
<sequence length="351" mass="36652">MTYEDITRWRGFSHAELYAQLHSGPGASASAVPAQRWTDMASMFATIHQDLTKVIADAQGEWQGSSATSAFAQLGDVAAWAGRVGANASSMKSSVEQQADHISKARAAMPKPGETLSLQPDPAAVAATQLLAAQTDHEPVERATSEAARTAHEVMQTYQNDTTATTGGLSRFDEIVDTSGVPIGKYDSQRGAIGSLPESVAAMAGPVAAAPAQTVSLASAEFLGLVTDEPEVRARPFGGESLGNSSGSTAAALPPQRGSSIRRTPARAPVPYDAHPIAPVAPAAATTGSGTERSTARRLGEPLNPSRWADDAVEPPKRRRDWSEVGKITERVEGADAEVPPPVIGNGPYRP</sequence>
<evidence type="ECO:0000259" key="3">
    <source>
        <dbReference type="Pfam" id="PF00823"/>
    </source>
</evidence>
<dbReference type="Gene3D" id="1.20.1260.20">
    <property type="entry name" value="PPE superfamily"/>
    <property type="match status" value="1"/>
</dbReference>
<dbReference type="InterPro" id="IPR000030">
    <property type="entry name" value="PPE_dom"/>
</dbReference>
<dbReference type="OrthoDB" id="3682216at2"/>
<reference evidence="4 5" key="1">
    <citation type="submission" date="2017-04" db="EMBL/GenBank/DDBJ databases">
        <authorList>
            <person name="Afonso C.L."/>
            <person name="Miller P.J."/>
            <person name="Scott M.A."/>
            <person name="Spackman E."/>
            <person name="Goraichik I."/>
            <person name="Dimitrov K.M."/>
            <person name="Suarez D.L."/>
            <person name="Swayne D.E."/>
        </authorList>
    </citation>
    <scope>NUCLEOTIDE SEQUENCE [LARGE SCALE GENOMIC DNA]</scope>
    <source>
        <strain evidence="4 5">DSM 43828</strain>
    </source>
</reference>
<feature type="compositionally biased region" description="Low complexity" evidence="2">
    <location>
        <begin position="274"/>
        <end position="285"/>
    </location>
</feature>
<dbReference type="RefSeq" id="WP_084426029.1">
    <property type="nucleotide sequence ID" value="NZ_FWXV01000002.1"/>
</dbReference>
<organism evidence="4 5">
    <name type="scientific">Kibdelosporangium aridum</name>
    <dbReference type="NCBI Taxonomy" id="2030"/>
    <lineage>
        <taxon>Bacteria</taxon>
        <taxon>Bacillati</taxon>
        <taxon>Actinomycetota</taxon>
        <taxon>Actinomycetes</taxon>
        <taxon>Pseudonocardiales</taxon>
        <taxon>Pseudonocardiaceae</taxon>
        <taxon>Kibdelosporangium</taxon>
    </lineage>
</organism>
<evidence type="ECO:0000313" key="5">
    <source>
        <dbReference type="Proteomes" id="UP000192674"/>
    </source>
</evidence>
<dbReference type="Pfam" id="PF00823">
    <property type="entry name" value="PPE"/>
    <property type="match status" value="1"/>
</dbReference>
<accession>A0A1W2CLT9</accession>
<keyword evidence="5" id="KW-1185">Reference proteome</keyword>
<protein>
    <submittedName>
        <fullName evidence="4">PPE family protein</fullName>
    </submittedName>
</protein>
<dbReference type="InterPro" id="IPR038332">
    <property type="entry name" value="PPE_sf"/>
</dbReference>
<name>A0A1W2CLT9_KIBAR</name>
<comment type="similarity">
    <text evidence="1">Belongs to the mycobacterial PPE family.</text>
</comment>
<dbReference type="EMBL" id="FWXV01000002">
    <property type="protein sequence ID" value="SMC86179.1"/>
    <property type="molecule type" value="Genomic_DNA"/>
</dbReference>
<dbReference type="SUPFAM" id="SSF140459">
    <property type="entry name" value="PE/PPE dimer-like"/>
    <property type="match status" value="1"/>
</dbReference>